<protein>
    <submittedName>
        <fullName evidence="2">Uncharacterized protein</fullName>
    </submittedName>
</protein>
<sequence length="224" mass="26187">MARLWHSFFANTYWYRYRWRQVPEAKPFVDIELPAHNKPPRRVDSGISIGTNGFSSSHTTLKQVSDFNEPIFLVLDFEDGPCVKSLDYGTFSHWEAMEALLLDLEKDGIAVGELWDQTEKMRICRGDWDARARPGWSVCLHCQDVQAAPDIRQNDNDEIESYEEEWIDEVLDHYQEDWCLPRWRIQVEQERSIRKPIQEPSWIMVALGCASVVFFIVAVIVYTA</sequence>
<dbReference type="OrthoDB" id="3783450at2759"/>
<accession>A0A9P4W4A7</accession>
<gene>
    <name evidence="2" type="ORF">E8E13_003820</name>
</gene>
<feature type="transmembrane region" description="Helical" evidence="1">
    <location>
        <begin position="201"/>
        <end position="222"/>
    </location>
</feature>
<keyword evidence="3" id="KW-1185">Reference proteome</keyword>
<name>A0A9P4W4A7_CURKU</name>
<keyword evidence="1" id="KW-1133">Transmembrane helix</keyword>
<keyword evidence="1" id="KW-0472">Membrane</keyword>
<reference evidence="2" key="1">
    <citation type="submission" date="2019-04" db="EMBL/GenBank/DDBJ databases">
        <title>Sequencing of skin fungus with MAO and IRED activity.</title>
        <authorList>
            <person name="Marsaioli A.J."/>
            <person name="Bonatto J.M.C."/>
            <person name="Reis Junior O."/>
        </authorList>
    </citation>
    <scope>NUCLEOTIDE SEQUENCE</scope>
    <source>
        <strain evidence="2">30M1</strain>
    </source>
</reference>
<evidence type="ECO:0000256" key="1">
    <source>
        <dbReference type="SAM" id="Phobius"/>
    </source>
</evidence>
<organism evidence="2 3">
    <name type="scientific">Curvularia kusanoi</name>
    <name type="common">Cochliobolus kusanoi</name>
    <dbReference type="NCBI Taxonomy" id="90978"/>
    <lineage>
        <taxon>Eukaryota</taxon>
        <taxon>Fungi</taxon>
        <taxon>Dikarya</taxon>
        <taxon>Ascomycota</taxon>
        <taxon>Pezizomycotina</taxon>
        <taxon>Dothideomycetes</taxon>
        <taxon>Pleosporomycetidae</taxon>
        <taxon>Pleosporales</taxon>
        <taxon>Pleosporineae</taxon>
        <taxon>Pleosporaceae</taxon>
        <taxon>Curvularia</taxon>
    </lineage>
</organism>
<evidence type="ECO:0000313" key="2">
    <source>
        <dbReference type="EMBL" id="KAF2998182.1"/>
    </source>
</evidence>
<keyword evidence="1" id="KW-0812">Transmembrane</keyword>
<dbReference type="AlphaFoldDB" id="A0A9P4W4A7"/>
<comment type="caution">
    <text evidence="2">The sequence shown here is derived from an EMBL/GenBank/DDBJ whole genome shotgun (WGS) entry which is preliminary data.</text>
</comment>
<proteinExistence type="predicted"/>
<evidence type="ECO:0000313" key="3">
    <source>
        <dbReference type="Proteomes" id="UP000801428"/>
    </source>
</evidence>
<dbReference type="Proteomes" id="UP000801428">
    <property type="component" value="Unassembled WGS sequence"/>
</dbReference>
<dbReference type="EMBL" id="SWKU01000020">
    <property type="protein sequence ID" value="KAF2998182.1"/>
    <property type="molecule type" value="Genomic_DNA"/>
</dbReference>